<dbReference type="AlphaFoldDB" id="A0A7W7Y1G2"/>
<comment type="caution">
    <text evidence="1">The sequence shown here is derived from an EMBL/GenBank/DDBJ whole genome shotgun (WGS) entry which is preliminary data.</text>
</comment>
<evidence type="ECO:0000313" key="1">
    <source>
        <dbReference type="EMBL" id="MBB5016356.1"/>
    </source>
</evidence>
<dbReference type="EMBL" id="JACHHX010000018">
    <property type="protein sequence ID" value="MBB5016356.1"/>
    <property type="molecule type" value="Genomic_DNA"/>
</dbReference>
<evidence type="ECO:0000313" key="2">
    <source>
        <dbReference type="Proteomes" id="UP000519004"/>
    </source>
</evidence>
<dbReference type="Proteomes" id="UP000519004">
    <property type="component" value="Unassembled WGS sequence"/>
</dbReference>
<protein>
    <submittedName>
        <fullName evidence="1">Uncharacterized protein</fullName>
    </submittedName>
</protein>
<organism evidence="1 2">
    <name type="scientific">Rehaibacterium terrae</name>
    <dbReference type="NCBI Taxonomy" id="1341696"/>
    <lineage>
        <taxon>Bacteria</taxon>
        <taxon>Pseudomonadati</taxon>
        <taxon>Pseudomonadota</taxon>
        <taxon>Gammaproteobacteria</taxon>
        <taxon>Lysobacterales</taxon>
        <taxon>Lysobacteraceae</taxon>
        <taxon>Rehaibacterium</taxon>
    </lineage>
</organism>
<reference evidence="1 2" key="1">
    <citation type="submission" date="2020-08" db="EMBL/GenBank/DDBJ databases">
        <title>Genomic Encyclopedia of Type Strains, Phase IV (KMG-IV): sequencing the most valuable type-strain genomes for metagenomic binning, comparative biology and taxonomic classification.</title>
        <authorList>
            <person name="Goeker M."/>
        </authorList>
    </citation>
    <scope>NUCLEOTIDE SEQUENCE [LARGE SCALE GENOMIC DNA]</scope>
    <source>
        <strain evidence="1 2">DSM 25897</strain>
    </source>
</reference>
<proteinExistence type="predicted"/>
<sequence>MKRIALAGLLDFSLATQVIGWLLSVVWRCAGNARDARR</sequence>
<gene>
    <name evidence="1" type="ORF">HNQ58_002271</name>
</gene>
<accession>A0A7W7Y1G2</accession>
<name>A0A7W7Y1G2_9GAMM</name>
<keyword evidence="2" id="KW-1185">Reference proteome</keyword>